<dbReference type="Pfam" id="PF14939">
    <property type="entry name" value="DCAF15_WD40"/>
    <property type="match status" value="1"/>
</dbReference>
<dbReference type="GO" id="GO:0005737">
    <property type="term" value="C:cytoplasm"/>
    <property type="evidence" value="ECO:0007669"/>
    <property type="project" value="TreeGrafter"/>
</dbReference>
<dbReference type="CDD" id="cd20913">
    <property type="entry name" value="DCAF15-CTD"/>
    <property type="match status" value="1"/>
</dbReference>
<feature type="region of interest" description="Disordered" evidence="2">
    <location>
        <begin position="1248"/>
        <end position="1270"/>
    </location>
</feature>
<dbReference type="InterPro" id="IPR048994">
    <property type="entry name" value="PH-GRAM_MTMR6-9"/>
</dbReference>
<dbReference type="GO" id="GO:0010507">
    <property type="term" value="P:negative regulation of autophagy"/>
    <property type="evidence" value="ECO:0007669"/>
    <property type="project" value="TreeGrafter"/>
</dbReference>
<feature type="compositionally biased region" description="Polar residues" evidence="2">
    <location>
        <begin position="1365"/>
        <end position="1388"/>
    </location>
</feature>
<dbReference type="Proteomes" id="UP000291343">
    <property type="component" value="Unassembled WGS sequence"/>
</dbReference>
<dbReference type="Pfam" id="PF06602">
    <property type="entry name" value="Myotub-related"/>
    <property type="match status" value="1"/>
</dbReference>
<name>A0A482WEN3_LAOST</name>
<dbReference type="SUPFAM" id="SSF50729">
    <property type="entry name" value="PH domain-like"/>
    <property type="match status" value="1"/>
</dbReference>
<comment type="caution">
    <text evidence="4">The sequence shown here is derived from an EMBL/GenBank/DDBJ whole genome shotgun (WGS) entry which is preliminary data.</text>
</comment>
<dbReference type="CDD" id="cd14536">
    <property type="entry name" value="PTP-MTMR9"/>
    <property type="match status" value="1"/>
</dbReference>
<feature type="domain" description="Myotubularin phosphatase" evidence="3">
    <location>
        <begin position="125"/>
        <end position="497"/>
    </location>
</feature>
<feature type="compositionally biased region" description="Low complexity" evidence="2">
    <location>
        <begin position="1151"/>
        <end position="1164"/>
    </location>
</feature>
<feature type="compositionally biased region" description="Polar residues" evidence="2">
    <location>
        <begin position="1503"/>
        <end position="1544"/>
    </location>
</feature>
<dbReference type="InterPro" id="IPR010569">
    <property type="entry name" value="Myotubularin-like_Pase_dom"/>
</dbReference>
<dbReference type="GO" id="GO:0046856">
    <property type="term" value="P:phosphatidylinositol dephosphorylation"/>
    <property type="evidence" value="ECO:0007669"/>
    <property type="project" value="TreeGrafter"/>
</dbReference>
<dbReference type="InterPro" id="IPR032734">
    <property type="entry name" value="DCAF15_WD40"/>
</dbReference>
<feature type="compositionally biased region" description="Low complexity" evidence="2">
    <location>
        <begin position="1351"/>
        <end position="1364"/>
    </location>
</feature>
<sequence>MEFVDMILTPKLDNVILHGPFHGPVDGTLCITGHHLILSSRKEGVEELWLLHQNIDCIERKPNNAQGGGIIVIKCKDFRIIQLEISQNEDFNNVVQSIEQLVTIDELTKRYPFFFRPMYQILEDGWTLFRPETEFSKLIQGEEWRLTHVNSDFQVCPTYPNILVVPKSIDDETIMAAAKFREGGRFPVLSYKHESGGVLMRSSQPLTGPNSKRCKDDERLLNSVLGPGTRGYIIDTRNTSIAQSAKNKGGGFEMEIFYPQWRRVVKPIDRHHVLSDSLAKLVDACNDTTCSMEKWLSRMDSCNWLSHLKDTLNCACLVAQCLDQDNASVLVHGSEGLDATLLVTSLAQIILNPDCRTVRGFEALIEREWLQAGHPFSTRHAQSCYSPKRTKSQAPTFLLFLDCVAQIQTQFPCSFEFSNALLVNLFENSYASQYGTFLGNCEADRLRTQLSKRTTSLWSYLNRPDILQTYLNPIMSNLPKWDQGIVKQTLALICGCGTIPLSLILINYKEFSLIYIKQIKTKKQMILYANWKLQEHTHTHIQQAILSCLISGNFIRQGKANSQNSSASKLFKTIPSRCVYQLNNVIDLPGNHVFMGTTRCGQFLLTYSFITHTARSTLSQRNKYQLHWWLFRPGRRAAKVAEVQLFADYAVTSILTIGIAQWPTVNQRLVVYGYCNNAEDYLEEDHRRYYLTITTLPSLDCHMAANWDSCVSFSCLKHGLTIHSLFDVTPPYPKFDFNISLKLNNSVVFNTVNFLHVLSFDFETPKPDRPTKNEQNIVTAEINHRVGQIMTTRYPKEFALPYDINEAFKSANPMAKHVMKPLLLPPTSQPQRTSSIFHSKEKSSRQWCNRIPNLAMKPVPIRTKVWRRSIIDQAEKVYAFEESEDGGCEPKFKWYRRKRLADKMYEFCSDEDDEDMENIRPPDKCGHKLPRYKYLSPAKVTVTPPKCDADSLTPFTKMIRKNESRYMMQNADCCKRLIQNKTDETRHDNNELNNASDSLKSNSCSVDENCCDIRHRDMDVVLTQIPSINVTKSNTTPEISNLPESSSDKQDMTSLKTNSSSNDTSCNTWHQDVVKTITIQSPSNDPLEIDNSSKLVEIGDKEQQEDVDSLRAISTSDNTSCDVRYRDMDKPEISNLPEFSSDKQDMTSLKTNSSSNDTNNTSCDTRYRDMDKPVTIQIPPIDLPFCVASEKKQEPLLKEPELLLKEPELLLKEPKPLLKEPELLLKEPEPFFLSPATVNVRRVRSDIDNCDNRNVSSPPDTQSNPSSDAFKQVGTVTYNLKTVNRAKDAGLVDILSSEKIEIMETVESDNEKIAATVFSVSNPSSEINDIENVCCISNDTVSNPSSTNVCNSSKDSVSNASSTNPDVCNSSKDCESNSSPPNSDTKSNIDIVSHSAINSVPNSSSRYISRESVSSSATICNTPSDSVSNVKASFETNPRYTCRESVSSSAGNCSKDSVSNSSPPNTDTKSNAMNIDIVSNSAINSVPNPSSRYTSRESVSSSATICNTPSDSVSNVKASFETNPRYTSREPVSSPATICNTPSDSVSNVKASFETNLRYSSRESVSSPATICNTPSDTVSNLKATFETSNINHDVRAIIADWEADSISSMSPQSEFSSSVTTCNSPKVFDYALELAGDNWTERHMIIQRFLEIPPRCGCGAARKNCSSQHVNHHRCTNITSNDVGMKVLHHSNVTRCHPMRVSSTQYPPIKLRALKPHNRIRRSCFKPDSSPPLCIKEEELKRKKMVGCVGANKNELGERRGFKHDLQLSPPLRFDKEEEGKRKKILSGGKPEGDRRKVPEYSDGFEVKRKREKVGSFSGGEVADVKRKKNNEPNSFEDDLADILDNIIDRRKISDCSIQLDRRFIEVDEEMISTITDIEDDDQAVGFHCALPLHVHGSAYAQMQMVSNQKVDKLNVPCVLVRQNSLDIEQLCFKAAEVICRCEGFKFWFCDDYDTEIVEVCTLDGSVLIVIFMRLNVEQENVCSKPVVVDRRHFYECKCLFVWSPGRQECLLETFTHLRPVPHDRELADGWSPARKEALRMRARAETGFFHLQPAPAIRAFVHRLYDDDDNQTDSALEVQEPTNLMLFRLYPVNSNMRINRNRIVVL</sequence>
<feature type="region of interest" description="Disordered" evidence="2">
    <location>
        <begin position="1772"/>
        <end position="1800"/>
    </location>
</feature>
<dbReference type="PANTHER" id="PTHR10807:SF73">
    <property type="entry name" value="LD06050P"/>
    <property type="match status" value="1"/>
</dbReference>
<evidence type="ECO:0000259" key="3">
    <source>
        <dbReference type="PROSITE" id="PS51339"/>
    </source>
</evidence>
<proteinExistence type="inferred from homology"/>
<feature type="compositionally biased region" description="Polar residues" evidence="2">
    <location>
        <begin position="1252"/>
        <end position="1270"/>
    </location>
</feature>
<organism evidence="4 5">
    <name type="scientific">Laodelphax striatellus</name>
    <name type="common">Small brown planthopper</name>
    <name type="synonym">Delphax striatella</name>
    <dbReference type="NCBI Taxonomy" id="195883"/>
    <lineage>
        <taxon>Eukaryota</taxon>
        <taxon>Metazoa</taxon>
        <taxon>Ecdysozoa</taxon>
        <taxon>Arthropoda</taxon>
        <taxon>Hexapoda</taxon>
        <taxon>Insecta</taxon>
        <taxon>Pterygota</taxon>
        <taxon>Neoptera</taxon>
        <taxon>Paraneoptera</taxon>
        <taxon>Hemiptera</taxon>
        <taxon>Auchenorrhyncha</taxon>
        <taxon>Fulgoroidea</taxon>
        <taxon>Delphacidae</taxon>
        <taxon>Criomorphinae</taxon>
        <taxon>Laodelphax</taxon>
    </lineage>
</organism>
<dbReference type="Pfam" id="PF21098">
    <property type="entry name" value="PH-GRAM_MTMR6-like"/>
    <property type="match status" value="1"/>
</dbReference>
<dbReference type="InterPro" id="IPR011993">
    <property type="entry name" value="PH-like_dom_sf"/>
</dbReference>
<feature type="region of interest" description="Disordered" evidence="2">
    <location>
        <begin position="1129"/>
        <end position="1166"/>
    </location>
</feature>
<evidence type="ECO:0000313" key="5">
    <source>
        <dbReference type="Proteomes" id="UP000291343"/>
    </source>
</evidence>
<feature type="region of interest" description="Disordered" evidence="2">
    <location>
        <begin position="1344"/>
        <end position="1388"/>
    </location>
</feature>
<dbReference type="SUPFAM" id="SSF52799">
    <property type="entry name" value="(Phosphotyrosine protein) phosphatases II"/>
    <property type="match status" value="1"/>
</dbReference>
<dbReference type="EMBL" id="QKKF02037612">
    <property type="protein sequence ID" value="RZF32009.1"/>
    <property type="molecule type" value="Genomic_DNA"/>
</dbReference>
<dbReference type="InterPro" id="IPR047319">
    <property type="entry name" value="DCAF15_C"/>
</dbReference>
<feature type="region of interest" description="Disordered" evidence="2">
    <location>
        <begin position="1031"/>
        <end position="1067"/>
    </location>
</feature>
<feature type="region of interest" description="Disordered" evidence="2">
    <location>
        <begin position="1444"/>
        <end position="1472"/>
    </location>
</feature>
<feature type="compositionally biased region" description="Low complexity" evidence="2">
    <location>
        <begin position="1490"/>
        <end position="1502"/>
    </location>
</feature>
<dbReference type="CDD" id="cd13211">
    <property type="entry name" value="PH-GRAM_MTMR9"/>
    <property type="match status" value="1"/>
</dbReference>
<evidence type="ECO:0000256" key="1">
    <source>
        <dbReference type="ARBA" id="ARBA00007471"/>
    </source>
</evidence>
<dbReference type="STRING" id="195883.A0A482WEN3"/>
<gene>
    <name evidence="4" type="ORF">LSTR_LSTR007087</name>
</gene>
<evidence type="ECO:0000256" key="2">
    <source>
        <dbReference type="SAM" id="MobiDB-lite"/>
    </source>
</evidence>
<dbReference type="GO" id="GO:0019903">
    <property type="term" value="F:protein phosphatase binding"/>
    <property type="evidence" value="ECO:0007669"/>
    <property type="project" value="TreeGrafter"/>
</dbReference>
<reference evidence="4 5" key="1">
    <citation type="journal article" date="2017" name="Gigascience">
        <title>Genome sequence of the small brown planthopper, Laodelphax striatellus.</title>
        <authorList>
            <person name="Zhu J."/>
            <person name="Jiang F."/>
            <person name="Wang X."/>
            <person name="Yang P."/>
            <person name="Bao Y."/>
            <person name="Zhao W."/>
            <person name="Wang W."/>
            <person name="Lu H."/>
            <person name="Wang Q."/>
            <person name="Cui N."/>
            <person name="Li J."/>
            <person name="Chen X."/>
            <person name="Luo L."/>
            <person name="Yu J."/>
            <person name="Kang L."/>
            <person name="Cui F."/>
        </authorList>
    </citation>
    <scope>NUCLEOTIDE SEQUENCE [LARGE SCALE GENOMIC DNA]</scope>
    <source>
        <strain evidence="4">Lst14</strain>
    </source>
</reference>
<accession>A0A482WEN3</accession>
<feature type="compositionally biased region" description="Low complexity" evidence="2">
    <location>
        <begin position="1057"/>
        <end position="1067"/>
    </location>
</feature>
<dbReference type="InterPro" id="IPR029021">
    <property type="entry name" value="Prot-tyrosine_phosphatase-like"/>
</dbReference>
<feature type="compositionally biased region" description="Polar residues" evidence="2">
    <location>
        <begin position="1031"/>
        <end position="1045"/>
    </location>
</feature>
<dbReference type="InParanoid" id="A0A482WEN3"/>
<evidence type="ECO:0000313" key="4">
    <source>
        <dbReference type="EMBL" id="RZF32009.1"/>
    </source>
</evidence>
<dbReference type="PANTHER" id="PTHR10807">
    <property type="entry name" value="MYOTUBULARIN-RELATED"/>
    <property type="match status" value="1"/>
</dbReference>
<dbReference type="PROSITE" id="PS51339">
    <property type="entry name" value="PPASE_MYOTUBULARIN"/>
    <property type="match status" value="1"/>
</dbReference>
<keyword evidence="5" id="KW-1185">Reference proteome</keyword>
<comment type="similarity">
    <text evidence="1">Belongs to the protein-tyrosine phosphatase family. Non-receptor class myotubularin subfamily.</text>
</comment>
<dbReference type="Gene3D" id="2.30.29.30">
    <property type="entry name" value="Pleckstrin-homology domain (PH domain)/Phosphotyrosine-binding domain (PTB)"/>
    <property type="match status" value="1"/>
</dbReference>
<dbReference type="SMR" id="A0A482WEN3"/>
<dbReference type="CDD" id="cd20917">
    <property type="entry name" value="DCAF15-NTD"/>
    <property type="match status" value="1"/>
</dbReference>
<feature type="region of interest" description="Disordered" evidence="2">
    <location>
        <begin position="1486"/>
        <end position="1544"/>
    </location>
</feature>
<dbReference type="OrthoDB" id="271628at2759"/>
<protein>
    <recommendedName>
        <fullName evidence="3">Myotubularin phosphatase domain-containing protein</fullName>
    </recommendedName>
</protein>
<dbReference type="InterPro" id="IPR030564">
    <property type="entry name" value="Myotubularin"/>
</dbReference>